<organism evidence="1 2">
    <name type="scientific">Coprinopsis marcescibilis</name>
    <name type="common">Agaric fungus</name>
    <name type="synonym">Psathyrella marcescibilis</name>
    <dbReference type="NCBI Taxonomy" id="230819"/>
    <lineage>
        <taxon>Eukaryota</taxon>
        <taxon>Fungi</taxon>
        <taxon>Dikarya</taxon>
        <taxon>Basidiomycota</taxon>
        <taxon>Agaricomycotina</taxon>
        <taxon>Agaricomycetes</taxon>
        <taxon>Agaricomycetidae</taxon>
        <taxon>Agaricales</taxon>
        <taxon>Agaricineae</taxon>
        <taxon>Psathyrellaceae</taxon>
        <taxon>Coprinopsis</taxon>
    </lineage>
</organism>
<proteinExistence type="predicted"/>
<dbReference type="Proteomes" id="UP000307440">
    <property type="component" value="Unassembled WGS sequence"/>
</dbReference>
<keyword evidence="2" id="KW-1185">Reference proteome</keyword>
<name>A0A5C3L251_COPMA</name>
<evidence type="ECO:0000313" key="2">
    <source>
        <dbReference type="Proteomes" id="UP000307440"/>
    </source>
</evidence>
<accession>A0A5C3L251</accession>
<gene>
    <name evidence="1" type="ORF">FA15DRAFT_702911</name>
</gene>
<dbReference type="EMBL" id="ML210176">
    <property type="protein sequence ID" value="TFK26266.1"/>
    <property type="molecule type" value="Genomic_DNA"/>
</dbReference>
<evidence type="ECO:0000313" key="1">
    <source>
        <dbReference type="EMBL" id="TFK26266.1"/>
    </source>
</evidence>
<sequence length="275" mass="30384">MRKTMAEYSMVYNRDYTEPGHEMPNLLFKVDAIRLATLGGVGDIDYDSVESEDSSMEEDYMLLKVLLHELQKEPIQHQNALYCEVAAKRLPTLVAKVKSKNKLAGSYLTLLNAISYTPYFAHYACSEAASGLAAILASRIAQLHDATDKMEVDSVDDDDDESKPLTASEIARAAELLATLLLVQGPEGISVKDKEAAIVVLERWRKQHLGKPAANMSERCLDLLRHPYQSMLEGGEVKGPEGVCLEDPLKRCGLASCRKFIEQKGLGALLLQCPK</sequence>
<dbReference type="STRING" id="230819.A0A5C3L251"/>
<reference evidence="1 2" key="1">
    <citation type="journal article" date="2019" name="Nat. Ecol. Evol.">
        <title>Megaphylogeny resolves global patterns of mushroom evolution.</title>
        <authorList>
            <person name="Varga T."/>
            <person name="Krizsan K."/>
            <person name="Foldi C."/>
            <person name="Dima B."/>
            <person name="Sanchez-Garcia M."/>
            <person name="Sanchez-Ramirez S."/>
            <person name="Szollosi G.J."/>
            <person name="Szarkandi J.G."/>
            <person name="Papp V."/>
            <person name="Albert L."/>
            <person name="Andreopoulos W."/>
            <person name="Angelini C."/>
            <person name="Antonin V."/>
            <person name="Barry K.W."/>
            <person name="Bougher N.L."/>
            <person name="Buchanan P."/>
            <person name="Buyck B."/>
            <person name="Bense V."/>
            <person name="Catcheside P."/>
            <person name="Chovatia M."/>
            <person name="Cooper J."/>
            <person name="Damon W."/>
            <person name="Desjardin D."/>
            <person name="Finy P."/>
            <person name="Geml J."/>
            <person name="Haridas S."/>
            <person name="Hughes K."/>
            <person name="Justo A."/>
            <person name="Karasinski D."/>
            <person name="Kautmanova I."/>
            <person name="Kiss B."/>
            <person name="Kocsube S."/>
            <person name="Kotiranta H."/>
            <person name="LaButti K.M."/>
            <person name="Lechner B.E."/>
            <person name="Liimatainen K."/>
            <person name="Lipzen A."/>
            <person name="Lukacs Z."/>
            <person name="Mihaltcheva S."/>
            <person name="Morgado L.N."/>
            <person name="Niskanen T."/>
            <person name="Noordeloos M.E."/>
            <person name="Ohm R.A."/>
            <person name="Ortiz-Santana B."/>
            <person name="Ovrebo C."/>
            <person name="Racz N."/>
            <person name="Riley R."/>
            <person name="Savchenko A."/>
            <person name="Shiryaev A."/>
            <person name="Soop K."/>
            <person name="Spirin V."/>
            <person name="Szebenyi C."/>
            <person name="Tomsovsky M."/>
            <person name="Tulloss R.E."/>
            <person name="Uehling J."/>
            <person name="Grigoriev I.V."/>
            <person name="Vagvolgyi C."/>
            <person name="Papp T."/>
            <person name="Martin F.M."/>
            <person name="Miettinen O."/>
            <person name="Hibbett D.S."/>
            <person name="Nagy L.G."/>
        </authorList>
    </citation>
    <scope>NUCLEOTIDE SEQUENCE [LARGE SCALE GENOMIC DNA]</scope>
    <source>
        <strain evidence="1 2">CBS 121175</strain>
    </source>
</reference>
<dbReference type="AlphaFoldDB" id="A0A5C3L251"/>
<protein>
    <submittedName>
        <fullName evidence="1">Uncharacterized protein</fullName>
    </submittedName>
</protein>
<dbReference type="OrthoDB" id="432970at2759"/>